<dbReference type="GO" id="GO:0003964">
    <property type="term" value="F:RNA-directed DNA polymerase activity"/>
    <property type="evidence" value="ECO:0007669"/>
    <property type="project" value="UniProtKB-EC"/>
</dbReference>
<gene>
    <name evidence="10" type="ORF">METZ01_LOCUS247256</name>
</gene>
<evidence type="ECO:0000256" key="1">
    <source>
        <dbReference type="ARBA" id="ARBA00022679"/>
    </source>
</evidence>
<dbReference type="PANTHER" id="PTHR34047">
    <property type="entry name" value="NUCLEAR INTRON MATURASE 1, MITOCHONDRIAL-RELATED"/>
    <property type="match status" value="1"/>
</dbReference>
<evidence type="ECO:0000256" key="3">
    <source>
        <dbReference type="ARBA" id="ARBA00022723"/>
    </source>
</evidence>
<evidence type="ECO:0000256" key="5">
    <source>
        <dbReference type="ARBA" id="ARBA00023118"/>
    </source>
</evidence>
<keyword evidence="4" id="KW-0460">Magnesium</keyword>
<evidence type="ECO:0000256" key="7">
    <source>
        <dbReference type="ARBA" id="ARBA00048173"/>
    </source>
</evidence>
<keyword evidence="1" id="KW-0808">Transferase</keyword>
<dbReference type="EMBL" id="UINC01065101">
    <property type="protein sequence ID" value="SVB94402.1"/>
    <property type="molecule type" value="Genomic_DNA"/>
</dbReference>
<dbReference type="GO" id="GO:0046872">
    <property type="term" value="F:metal ion binding"/>
    <property type="evidence" value="ECO:0007669"/>
    <property type="project" value="UniProtKB-KW"/>
</dbReference>
<organism evidence="10">
    <name type="scientific">marine metagenome</name>
    <dbReference type="NCBI Taxonomy" id="408172"/>
    <lineage>
        <taxon>unclassified sequences</taxon>
        <taxon>metagenomes</taxon>
        <taxon>ecological metagenomes</taxon>
    </lineage>
</organism>
<feature type="coiled-coil region" evidence="8">
    <location>
        <begin position="56"/>
        <end position="109"/>
    </location>
</feature>
<dbReference type="GO" id="GO:0003723">
    <property type="term" value="F:RNA binding"/>
    <property type="evidence" value="ECO:0007669"/>
    <property type="project" value="InterPro"/>
</dbReference>
<evidence type="ECO:0000256" key="2">
    <source>
        <dbReference type="ARBA" id="ARBA00022695"/>
    </source>
</evidence>
<dbReference type="InterPro" id="IPR043502">
    <property type="entry name" value="DNA/RNA_pol_sf"/>
</dbReference>
<dbReference type="Pfam" id="PF00078">
    <property type="entry name" value="RVT_1"/>
    <property type="match status" value="1"/>
</dbReference>
<evidence type="ECO:0000259" key="9">
    <source>
        <dbReference type="PROSITE" id="PS50878"/>
    </source>
</evidence>
<reference evidence="10" key="1">
    <citation type="submission" date="2018-05" db="EMBL/GenBank/DDBJ databases">
        <authorList>
            <person name="Lanie J.A."/>
            <person name="Ng W.-L."/>
            <person name="Kazmierczak K.M."/>
            <person name="Andrzejewski T.M."/>
            <person name="Davidsen T.M."/>
            <person name="Wayne K.J."/>
            <person name="Tettelin H."/>
            <person name="Glass J.I."/>
            <person name="Rusch D."/>
            <person name="Podicherti R."/>
            <person name="Tsui H.-C.T."/>
            <person name="Winkler M.E."/>
        </authorList>
    </citation>
    <scope>NUCLEOTIDE SEQUENCE</scope>
</reference>
<dbReference type="PANTHER" id="PTHR34047:SF7">
    <property type="entry name" value="RNA-DIRECTED DNA POLYMERASE"/>
    <property type="match status" value="1"/>
</dbReference>
<name>A0A382I514_9ZZZZ</name>
<dbReference type="SUPFAM" id="SSF56672">
    <property type="entry name" value="DNA/RNA polymerases"/>
    <property type="match status" value="1"/>
</dbReference>
<sequence length="404" mass="46960">MAKPVKRLNPNWRQRIKEIGKGAFQREEMLILGFWKPKELNDKQFSQANQYLRETVDNLAKKRQDLADAFKKIKEAQDVEKIISEIRQKRIERSKITREKRRLEKQEQKKIHDVEDKRRRLVTPPFLGKGVSGKLLFEGGDNEKRELQNLPPLKDMADLSSFLDVELGKMSWLSYHRQVTKCDHYWRFKIPKRNGSHRIIASPKTYLRNVQYWINSEILSKIAPEPEATAFRKQKNILNNASPHCGQGIVIRVDLMDFFFSITFPRVRGLFESLGYNPGIASILALLCTDGERRKVVYKSEDWYVCEGIRRLPQGAVTSPALSNLIARKLDRRVRGYLTSQDLKWTYTRYADDLVLSHPKSDAPVGKILKSLDKIISDEGFSINEKKTAIMRNPHRQMITGLVL</sequence>
<dbReference type="CDD" id="cd03487">
    <property type="entry name" value="RT_Bac_retron_II"/>
    <property type="match status" value="1"/>
</dbReference>
<comment type="similarity">
    <text evidence="6">Belongs to the bacterial reverse transcriptase family.</text>
</comment>
<accession>A0A382I514</accession>
<dbReference type="PROSITE" id="PS50878">
    <property type="entry name" value="RT_POL"/>
    <property type="match status" value="1"/>
</dbReference>
<evidence type="ECO:0000256" key="6">
    <source>
        <dbReference type="ARBA" id="ARBA00034120"/>
    </source>
</evidence>
<keyword evidence="8" id="KW-0175">Coiled coil</keyword>
<keyword evidence="5" id="KW-0051">Antiviral defense</keyword>
<feature type="non-terminal residue" evidence="10">
    <location>
        <position position="404"/>
    </location>
</feature>
<keyword evidence="2" id="KW-0548">Nucleotidyltransferase</keyword>
<dbReference type="InterPro" id="IPR000123">
    <property type="entry name" value="Reverse_transcriptase_msDNA"/>
</dbReference>
<keyword evidence="3" id="KW-0479">Metal-binding</keyword>
<evidence type="ECO:0000256" key="8">
    <source>
        <dbReference type="SAM" id="Coils"/>
    </source>
</evidence>
<dbReference type="PRINTS" id="PR00866">
    <property type="entry name" value="RNADNAPOLMS"/>
</dbReference>
<dbReference type="AlphaFoldDB" id="A0A382I514"/>
<dbReference type="InterPro" id="IPR051083">
    <property type="entry name" value="GrpII_Intron_Splice-Mob/Def"/>
</dbReference>
<dbReference type="GO" id="GO:0051607">
    <property type="term" value="P:defense response to virus"/>
    <property type="evidence" value="ECO:0007669"/>
    <property type="project" value="UniProtKB-KW"/>
</dbReference>
<comment type="catalytic activity">
    <reaction evidence="7">
        <text>DNA(n) + a 2'-deoxyribonucleoside 5'-triphosphate = DNA(n+1) + diphosphate</text>
        <dbReference type="Rhea" id="RHEA:22508"/>
        <dbReference type="Rhea" id="RHEA-COMP:17339"/>
        <dbReference type="Rhea" id="RHEA-COMP:17340"/>
        <dbReference type="ChEBI" id="CHEBI:33019"/>
        <dbReference type="ChEBI" id="CHEBI:61560"/>
        <dbReference type="ChEBI" id="CHEBI:173112"/>
        <dbReference type="EC" id="2.7.7.49"/>
    </reaction>
</comment>
<proteinExistence type="inferred from homology"/>
<dbReference type="InterPro" id="IPR000477">
    <property type="entry name" value="RT_dom"/>
</dbReference>
<feature type="domain" description="Reverse transcriptase" evidence="9">
    <location>
        <begin position="171"/>
        <end position="404"/>
    </location>
</feature>
<evidence type="ECO:0000313" key="10">
    <source>
        <dbReference type="EMBL" id="SVB94402.1"/>
    </source>
</evidence>
<evidence type="ECO:0000256" key="4">
    <source>
        <dbReference type="ARBA" id="ARBA00022842"/>
    </source>
</evidence>
<protein>
    <recommendedName>
        <fullName evidence="9">Reverse transcriptase domain-containing protein</fullName>
    </recommendedName>
</protein>